<dbReference type="Proteomes" id="UP000663850">
    <property type="component" value="Unassembled WGS sequence"/>
</dbReference>
<evidence type="ECO:0000256" key="1">
    <source>
        <dbReference type="SAM" id="MobiDB-lite"/>
    </source>
</evidence>
<feature type="non-terminal residue" evidence="2">
    <location>
        <position position="285"/>
    </location>
</feature>
<sequence>ESAYDTTLPSGLPSFDGPTGILPQYSHAGRMEAEFTHDPAEGYVDGSDDRPVVALGHTTKILGYEPHEGTHNTPIVVRLLFRRDYIRQKTWVRLRVKMGNIPIDTTIKRVQSTNGVGEEWRLIILAPDPRELDVVGLAVPLIVQSLDVRNTAIIDDVCIGTFRFWDSTPTEESNITELCYFGPSSQGSETDDHSTSRPPYSRRVSFGSNQTEEESFSTLNRERTSVGALGLINMSESTLGGPAYKRSKLTIEVPSNDIVDPEVSNDDDDTEPPSTAKSFLGKKPG</sequence>
<evidence type="ECO:0000313" key="3">
    <source>
        <dbReference type="Proteomes" id="UP000663850"/>
    </source>
</evidence>
<feature type="compositionally biased region" description="Acidic residues" evidence="1">
    <location>
        <begin position="259"/>
        <end position="271"/>
    </location>
</feature>
<accession>A0A8H3DSM6</accession>
<gene>
    <name evidence="2" type="ORF">RDB_LOCUS139625</name>
</gene>
<dbReference type="AlphaFoldDB" id="A0A8H3DSM6"/>
<comment type="caution">
    <text evidence="2">The sequence shown here is derived from an EMBL/GenBank/DDBJ whole genome shotgun (WGS) entry which is preliminary data.</text>
</comment>
<dbReference type="EMBL" id="CAJMWZ010007354">
    <property type="protein sequence ID" value="CAE6535691.1"/>
    <property type="molecule type" value="Genomic_DNA"/>
</dbReference>
<proteinExistence type="predicted"/>
<reference evidence="2" key="1">
    <citation type="submission" date="2021-01" db="EMBL/GenBank/DDBJ databases">
        <authorList>
            <person name="Kaushik A."/>
        </authorList>
    </citation>
    <scope>NUCLEOTIDE SEQUENCE</scope>
    <source>
        <strain evidence="2">Type strain: AG8-Rh-89/</strain>
    </source>
</reference>
<organism evidence="2 3">
    <name type="scientific">Rhizoctonia solani</name>
    <dbReference type="NCBI Taxonomy" id="456999"/>
    <lineage>
        <taxon>Eukaryota</taxon>
        <taxon>Fungi</taxon>
        <taxon>Dikarya</taxon>
        <taxon>Basidiomycota</taxon>
        <taxon>Agaricomycotina</taxon>
        <taxon>Agaricomycetes</taxon>
        <taxon>Cantharellales</taxon>
        <taxon>Ceratobasidiaceae</taxon>
        <taxon>Rhizoctonia</taxon>
    </lineage>
</organism>
<protein>
    <submittedName>
        <fullName evidence="2">Uncharacterized protein</fullName>
    </submittedName>
</protein>
<feature type="non-terminal residue" evidence="2">
    <location>
        <position position="1"/>
    </location>
</feature>
<feature type="region of interest" description="Disordered" evidence="1">
    <location>
        <begin position="254"/>
        <end position="285"/>
    </location>
</feature>
<name>A0A8H3DSM6_9AGAM</name>
<feature type="region of interest" description="Disordered" evidence="1">
    <location>
        <begin position="181"/>
        <end position="220"/>
    </location>
</feature>
<evidence type="ECO:0000313" key="2">
    <source>
        <dbReference type="EMBL" id="CAE6535691.1"/>
    </source>
</evidence>